<dbReference type="Pfam" id="PF12796">
    <property type="entry name" value="Ank_2"/>
    <property type="match status" value="1"/>
</dbReference>
<feature type="repeat" description="ANK" evidence="3">
    <location>
        <begin position="347"/>
        <end position="379"/>
    </location>
</feature>
<evidence type="ECO:0000256" key="4">
    <source>
        <dbReference type="SAM" id="MobiDB-lite"/>
    </source>
</evidence>
<evidence type="ECO:0000256" key="2">
    <source>
        <dbReference type="ARBA" id="ARBA00023043"/>
    </source>
</evidence>
<dbReference type="InterPro" id="IPR002110">
    <property type="entry name" value="Ankyrin_rpt"/>
</dbReference>
<keyword evidence="1" id="KW-0677">Repeat</keyword>
<dbReference type="AlphaFoldDB" id="A0AA39XBY3"/>
<accession>A0AA39XBY3</accession>
<protein>
    <submittedName>
        <fullName evidence="5">Uncharacterized protein</fullName>
    </submittedName>
</protein>
<reference evidence="5" key="1">
    <citation type="submission" date="2023-06" db="EMBL/GenBank/DDBJ databases">
        <title>Genome-scale phylogeny and comparative genomics of the fungal order Sordariales.</title>
        <authorList>
            <consortium name="Lawrence Berkeley National Laboratory"/>
            <person name="Hensen N."/>
            <person name="Bonometti L."/>
            <person name="Westerberg I."/>
            <person name="Brannstrom I.O."/>
            <person name="Guillou S."/>
            <person name="Cros-Aarteil S."/>
            <person name="Calhoun S."/>
            <person name="Haridas S."/>
            <person name="Kuo A."/>
            <person name="Mondo S."/>
            <person name="Pangilinan J."/>
            <person name="Riley R."/>
            <person name="LaButti K."/>
            <person name="Andreopoulos B."/>
            <person name="Lipzen A."/>
            <person name="Chen C."/>
            <person name="Yanf M."/>
            <person name="Daum C."/>
            <person name="Ng V."/>
            <person name="Clum A."/>
            <person name="Steindorff A."/>
            <person name="Ohm R."/>
            <person name="Martin F."/>
            <person name="Silar P."/>
            <person name="Natvig D."/>
            <person name="Lalanne C."/>
            <person name="Gautier V."/>
            <person name="Ament-velasquez S.L."/>
            <person name="Kruys A."/>
            <person name="Hutchinson M.I."/>
            <person name="Powell A.J."/>
            <person name="Barry K."/>
            <person name="Miller A.N."/>
            <person name="Grigoriev I.V."/>
            <person name="Debuchy R."/>
            <person name="Gladieux P."/>
            <person name="Thoren M.H."/>
            <person name="Johannesson H."/>
        </authorList>
    </citation>
    <scope>NUCLEOTIDE SEQUENCE</scope>
    <source>
        <strain evidence="5">SMH3391-2</strain>
    </source>
</reference>
<dbReference type="Gene3D" id="1.25.40.20">
    <property type="entry name" value="Ankyrin repeat-containing domain"/>
    <property type="match status" value="1"/>
</dbReference>
<name>A0AA39XBY3_9PEZI</name>
<gene>
    <name evidence="5" type="ORF">B0T17DRAFT_530160</name>
</gene>
<comment type="caution">
    <text evidence="5">The sequence shown here is derived from an EMBL/GenBank/DDBJ whole genome shotgun (WGS) entry which is preliminary data.</text>
</comment>
<dbReference type="EMBL" id="JAULSR010000002">
    <property type="protein sequence ID" value="KAK0631111.1"/>
    <property type="molecule type" value="Genomic_DNA"/>
</dbReference>
<dbReference type="PROSITE" id="PS50088">
    <property type="entry name" value="ANK_REPEAT"/>
    <property type="match status" value="2"/>
</dbReference>
<dbReference type="PANTHER" id="PTHR24171:SF8">
    <property type="entry name" value="BRCA1-ASSOCIATED RING DOMAIN PROTEIN 1"/>
    <property type="match status" value="1"/>
</dbReference>
<evidence type="ECO:0000256" key="1">
    <source>
        <dbReference type="ARBA" id="ARBA00022737"/>
    </source>
</evidence>
<feature type="repeat" description="ANK" evidence="3">
    <location>
        <begin position="380"/>
        <end position="412"/>
    </location>
</feature>
<dbReference type="SMART" id="SM00248">
    <property type="entry name" value="ANK"/>
    <property type="match status" value="3"/>
</dbReference>
<dbReference type="InterPro" id="IPR036770">
    <property type="entry name" value="Ankyrin_rpt-contain_sf"/>
</dbReference>
<organism evidence="5 6">
    <name type="scientific">Bombardia bombarda</name>
    <dbReference type="NCBI Taxonomy" id="252184"/>
    <lineage>
        <taxon>Eukaryota</taxon>
        <taxon>Fungi</taxon>
        <taxon>Dikarya</taxon>
        <taxon>Ascomycota</taxon>
        <taxon>Pezizomycotina</taxon>
        <taxon>Sordariomycetes</taxon>
        <taxon>Sordariomycetidae</taxon>
        <taxon>Sordariales</taxon>
        <taxon>Lasiosphaeriaceae</taxon>
        <taxon>Bombardia</taxon>
    </lineage>
</organism>
<feature type="region of interest" description="Disordered" evidence="4">
    <location>
        <begin position="223"/>
        <end position="262"/>
    </location>
</feature>
<evidence type="ECO:0000256" key="3">
    <source>
        <dbReference type="PROSITE-ProRule" id="PRU00023"/>
    </source>
</evidence>
<dbReference type="SUPFAM" id="SSF48403">
    <property type="entry name" value="Ankyrin repeat"/>
    <property type="match status" value="1"/>
</dbReference>
<dbReference type="GO" id="GO:0085020">
    <property type="term" value="P:protein K6-linked ubiquitination"/>
    <property type="evidence" value="ECO:0007669"/>
    <property type="project" value="TreeGrafter"/>
</dbReference>
<dbReference type="PANTHER" id="PTHR24171">
    <property type="entry name" value="ANKYRIN REPEAT DOMAIN-CONTAINING PROTEIN 39-RELATED"/>
    <property type="match status" value="1"/>
</dbReference>
<keyword evidence="2 3" id="KW-0040">ANK repeat</keyword>
<dbReference type="GO" id="GO:0004842">
    <property type="term" value="F:ubiquitin-protein transferase activity"/>
    <property type="evidence" value="ECO:0007669"/>
    <property type="project" value="TreeGrafter"/>
</dbReference>
<proteinExistence type="predicted"/>
<sequence>MSFGIGVGDIALIIRTSWRLYKACKESSEDFARLSTELMSLHAVLGETRDFLAENTDRLDASRRNRLEILTAGCNSVLTDLDALVTRYDSLGTQAQRAWDRVRFGLTDLADVRGRLVSNTTLLNAFNTAMINSSTARIEKKLNKFMAEVQAGLREGSVITTTDDVIHTIESSPDVWAQLRRELEDVGISAAIVEQNHEYILAWMKGALADGALDELINHNHETELSKPAPAPPPSDSGYGSLSGASTGPGQGPRGSVSSVATSVMSPGTAAIQSLTAANIAFEEELRRQRAEWVPGAGLELSDSPSGGAGASGAGLGDERLVSSLRALQIRRRRVTDPVGLVKKLFKKETAIIEAASDGDAEAVAKLIGLGMDVNVRDRWGWSALSMCGYGGHKAIARMLLDHGADLDNVDVDGDTPCTLAAQRGHAELCILFDEERAARDLRVREMDSEVPRKVEV</sequence>
<evidence type="ECO:0000313" key="6">
    <source>
        <dbReference type="Proteomes" id="UP001174934"/>
    </source>
</evidence>
<keyword evidence="6" id="KW-1185">Reference proteome</keyword>
<dbReference type="Proteomes" id="UP001174934">
    <property type="component" value="Unassembled WGS sequence"/>
</dbReference>
<evidence type="ECO:0000313" key="5">
    <source>
        <dbReference type="EMBL" id="KAK0631111.1"/>
    </source>
</evidence>